<comment type="caution">
    <text evidence="3">The sequence shown here is derived from an EMBL/GenBank/DDBJ whole genome shotgun (WGS) entry which is preliminary data.</text>
</comment>
<dbReference type="PANTHER" id="PTHR43968">
    <property type="match status" value="1"/>
</dbReference>
<dbReference type="InterPro" id="IPR040079">
    <property type="entry name" value="Glutathione_S-Trfase"/>
</dbReference>
<evidence type="ECO:0000259" key="1">
    <source>
        <dbReference type="PROSITE" id="PS50404"/>
    </source>
</evidence>
<dbReference type="InterPro" id="IPR050983">
    <property type="entry name" value="GST_Omega/HSP26"/>
</dbReference>
<dbReference type="PROSITE" id="PS50404">
    <property type="entry name" value="GST_NTER"/>
    <property type="match status" value="1"/>
</dbReference>
<dbReference type="InterPro" id="IPR036282">
    <property type="entry name" value="Glutathione-S-Trfase_C_sf"/>
</dbReference>
<dbReference type="PROSITE" id="PS50405">
    <property type="entry name" value="GST_CTER"/>
    <property type="match status" value="1"/>
</dbReference>
<dbReference type="InterPro" id="IPR004045">
    <property type="entry name" value="Glutathione_S-Trfase_N"/>
</dbReference>
<dbReference type="SFLD" id="SFLDS00019">
    <property type="entry name" value="Glutathione_Transferase_(cytos"/>
    <property type="match status" value="1"/>
</dbReference>
<gene>
    <name evidence="3" type="primary">ligE_2</name>
    <name evidence="3" type="ORF">GALL_392730</name>
</gene>
<dbReference type="InterPro" id="IPR054416">
    <property type="entry name" value="GST_UstS-like_C"/>
</dbReference>
<dbReference type="Gene3D" id="1.20.1050.10">
    <property type="match status" value="1"/>
</dbReference>
<sequence>MSDTLRLYDLAGEDDDLRFSPNCWRTRLALAHKGVAVETVAWRFTEKDVIAPSGQGKVPVLVAGDLWLHESWDIAEYLEDHFPQAPSLFGGAVGRATARFVNQWASDVLHPAVARCIIADIPALLHAKDRDYFRTTREAAFGRSLESIAAEREPALAALRQTLAPLRGVLARQPYIAGSTPAYADHAVFGAFQWARVLGTPQLAAPEDPVSAWVESMLDAYGELARNAKCAAPK</sequence>
<dbReference type="AlphaFoldDB" id="A0A1J5Q6L3"/>
<protein>
    <submittedName>
        <fullName evidence="3">Beta-etherase</fullName>
    </submittedName>
</protein>
<proteinExistence type="predicted"/>
<dbReference type="GO" id="GO:0005737">
    <property type="term" value="C:cytoplasm"/>
    <property type="evidence" value="ECO:0007669"/>
    <property type="project" value="TreeGrafter"/>
</dbReference>
<dbReference type="Pfam" id="PF13409">
    <property type="entry name" value="GST_N_2"/>
    <property type="match status" value="1"/>
</dbReference>
<dbReference type="EMBL" id="MLJW01001292">
    <property type="protein sequence ID" value="OIQ79016.1"/>
    <property type="molecule type" value="Genomic_DNA"/>
</dbReference>
<dbReference type="SUPFAM" id="SSF47616">
    <property type="entry name" value="GST C-terminal domain-like"/>
    <property type="match status" value="1"/>
</dbReference>
<accession>A0A1J5Q6L3</accession>
<feature type="domain" description="GST N-terminal" evidence="1">
    <location>
        <begin position="10"/>
        <end position="86"/>
    </location>
</feature>
<evidence type="ECO:0000313" key="3">
    <source>
        <dbReference type="EMBL" id="OIQ79016.1"/>
    </source>
</evidence>
<dbReference type="Pfam" id="PF22041">
    <property type="entry name" value="GST_C_7"/>
    <property type="match status" value="1"/>
</dbReference>
<dbReference type="SUPFAM" id="SSF52833">
    <property type="entry name" value="Thioredoxin-like"/>
    <property type="match status" value="1"/>
</dbReference>
<dbReference type="PANTHER" id="PTHR43968:SF6">
    <property type="entry name" value="GLUTATHIONE S-TRANSFERASE OMEGA"/>
    <property type="match status" value="1"/>
</dbReference>
<dbReference type="InterPro" id="IPR010987">
    <property type="entry name" value="Glutathione-S-Trfase_C-like"/>
</dbReference>
<name>A0A1J5Q6L3_9ZZZZ</name>
<reference evidence="3" key="1">
    <citation type="submission" date="2016-10" db="EMBL/GenBank/DDBJ databases">
        <title>Sequence of Gallionella enrichment culture.</title>
        <authorList>
            <person name="Poehlein A."/>
            <person name="Muehling M."/>
            <person name="Daniel R."/>
        </authorList>
    </citation>
    <scope>NUCLEOTIDE SEQUENCE</scope>
</reference>
<dbReference type="InterPro" id="IPR036249">
    <property type="entry name" value="Thioredoxin-like_sf"/>
</dbReference>
<feature type="domain" description="GST C-terminal" evidence="2">
    <location>
        <begin position="91"/>
        <end position="234"/>
    </location>
</feature>
<evidence type="ECO:0000259" key="2">
    <source>
        <dbReference type="PROSITE" id="PS50405"/>
    </source>
</evidence>
<organism evidence="3">
    <name type="scientific">mine drainage metagenome</name>
    <dbReference type="NCBI Taxonomy" id="410659"/>
    <lineage>
        <taxon>unclassified sequences</taxon>
        <taxon>metagenomes</taxon>
        <taxon>ecological metagenomes</taxon>
    </lineage>
</organism>
<dbReference type="Gene3D" id="3.40.30.10">
    <property type="entry name" value="Glutaredoxin"/>
    <property type="match status" value="1"/>
</dbReference>
<dbReference type="CDD" id="cd03202">
    <property type="entry name" value="GST_C_etherase_LigE"/>
    <property type="match status" value="1"/>
</dbReference>